<accession>A0A9D3UHP5</accession>
<comment type="caution">
    <text evidence="2">The sequence shown here is derived from an EMBL/GenBank/DDBJ whole genome shotgun (WGS) entry which is preliminary data.</text>
</comment>
<dbReference type="SMART" id="SM00255">
    <property type="entry name" value="TIR"/>
    <property type="match status" value="1"/>
</dbReference>
<dbReference type="Pfam" id="PF01582">
    <property type="entry name" value="TIR"/>
    <property type="match status" value="1"/>
</dbReference>
<reference evidence="2 3" key="1">
    <citation type="journal article" date="2021" name="Plant Biotechnol. J.">
        <title>Multi-omics assisted identification of the key and species-specific regulatory components of drought-tolerant mechanisms in Gossypium stocksii.</title>
        <authorList>
            <person name="Yu D."/>
            <person name="Ke L."/>
            <person name="Zhang D."/>
            <person name="Wu Y."/>
            <person name="Sun Y."/>
            <person name="Mei J."/>
            <person name="Sun J."/>
            <person name="Sun Y."/>
        </authorList>
    </citation>
    <scope>NUCLEOTIDE SEQUENCE [LARGE SCALE GENOMIC DNA]</scope>
    <source>
        <strain evidence="3">cv. E1</strain>
        <tissue evidence="2">Leaf</tissue>
    </source>
</reference>
<dbReference type="InterPro" id="IPR027417">
    <property type="entry name" value="P-loop_NTPase"/>
</dbReference>
<dbReference type="Pfam" id="PF00931">
    <property type="entry name" value="NB-ARC"/>
    <property type="match status" value="1"/>
</dbReference>
<keyword evidence="3" id="KW-1185">Reference proteome</keyword>
<sequence>MASSSSSSTLMKYHVFLSFRGEDTRHNFTSHLLQALKSKGFVVFFDEEKLEKGKQLSQALSRAIAVSNISIMVLSADYASSKSCLVELSDIMIRKRSQHESKQPTDRVQRWKSAFAEVGKLKGWHIKGGKFDRPETEYIKDVVEYVIKKLTNIGFESASEELVGIKYRKYAILNLIEQGHCRVLGLWGMGGHGKTTLAEAVYKTISSEFESYWFLQNVREEIKKQGKESLRNEFLSKLLDSKVDIGTPSIGSTLKERLKEKKVLVVLDDVDDSDQIDLMGVKHFGFGSKTIITSRDIQVLKSGGADTIHEVKGLNENDSLQLFSTFCV</sequence>
<proteinExistence type="predicted"/>
<dbReference type="InterPro" id="IPR000157">
    <property type="entry name" value="TIR_dom"/>
</dbReference>
<dbReference type="Gene3D" id="3.40.50.300">
    <property type="entry name" value="P-loop containing nucleotide triphosphate hydrolases"/>
    <property type="match status" value="1"/>
</dbReference>
<dbReference type="GO" id="GO:0007165">
    <property type="term" value="P:signal transduction"/>
    <property type="evidence" value="ECO:0007669"/>
    <property type="project" value="InterPro"/>
</dbReference>
<evidence type="ECO:0000313" key="3">
    <source>
        <dbReference type="Proteomes" id="UP000828251"/>
    </source>
</evidence>
<dbReference type="Proteomes" id="UP000828251">
    <property type="component" value="Unassembled WGS sequence"/>
</dbReference>
<protein>
    <recommendedName>
        <fullName evidence="1">TIR domain-containing protein</fullName>
    </recommendedName>
</protein>
<dbReference type="InterPro" id="IPR035897">
    <property type="entry name" value="Toll_tir_struct_dom_sf"/>
</dbReference>
<dbReference type="GO" id="GO:0006952">
    <property type="term" value="P:defense response"/>
    <property type="evidence" value="ECO:0007669"/>
    <property type="project" value="InterPro"/>
</dbReference>
<dbReference type="AlphaFoldDB" id="A0A9D3UHP5"/>
<dbReference type="EMBL" id="JAIQCV010000011">
    <property type="protein sequence ID" value="KAH1045460.1"/>
    <property type="molecule type" value="Genomic_DNA"/>
</dbReference>
<dbReference type="InterPro" id="IPR044974">
    <property type="entry name" value="Disease_R_plants"/>
</dbReference>
<dbReference type="SUPFAM" id="SSF52200">
    <property type="entry name" value="Toll/Interleukin receptor TIR domain"/>
    <property type="match status" value="1"/>
</dbReference>
<gene>
    <name evidence="2" type="ORF">J1N35_036244</name>
</gene>
<dbReference type="PANTHER" id="PTHR11017:SF479">
    <property type="entry name" value="DISEASE RESISTANCE PROTEIN (TIR-NBS-LRR CLASS) FAMILY"/>
    <property type="match status" value="1"/>
</dbReference>
<dbReference type="PROSITE" id="PS50104">
    <property type="entry name" value="TIR"/>
    <property type="match status" value="1"/>
</dbReference>
<dbReference type="SUPFAM" id="SSF52540">
    <property type="entry name" value="P-loop containing nucleoside triphosphate hydrolases"/>
    <property type="match status" value="1"/>
</dbReference>
<dbReference type="GO" id="GO:0043531">
    <property type="term" value="F:ADP binding"/>
    <property type="evidence" value="ECO:0007669"/>
    <property type="project" value="InterPro"/>
</dbReference>
<dbReference type="InterPro" id="IPR002182">
    <property type="entry name" value="NB-ARC"/>
</dbReference>
<dbReference type="Gene3D" id="3.40.50.10140">
    <property type="entry name" value="Toll/interleukin-1 receptor homology (TIR) domain"/>
    <property type="match status" value="2"/>
</dbReference>
<evidence type="ECO:0000313" key="2">
    <source>
        <dbReference type="EMBL" id="KAH1045460.1"/>
    </source>
</evidence>
<dbReference type="PRINTS" id="PR00364">
    <property type="entry name" value="DISEASERSIST"/>
</dbReference>
<name>A0A9D3UHP5_9ROSI</name>
<feature type="domain" description="TIR" evidence="1">
    <location>
        <begin position="11"/>
        <end position="150"/>
    </location>
</feature>
<dbReference type="PANTHER" id="PTHR11017">
    <property type="entry name" value="LEUCINE-RICH REPEAT-CONTAINING PROTEIN"/>
    <property type="match status" value="1"/>
</dbReference>
<organism evidence="2 3">
    <name type="scientific">Gossypium stocksii</name>
    <dbReference type="NCBI Taxonomy" id="47602"/>
    <lineage>
        <taxon>Eukaryota</taxon>
        <taxon>Viridiplantae</taxon>
        <taxon>Streptophyta</taxon>
        <taxon>Embryophyta</taxon>
        <taxon>Tracheophyta</taxon>
        <taxon>Spermatophyta</taxon>
        <taxon>Magnoliopsida</taxon>
        <taxon>eudicotyledons</taxon>
        <taxon>Gunneridae</taxon>
        <taxon>Pentapetalae</taxon>
        <taxon>rosids</taxon>
        <taxon>malvids</taxon>
        <taxon>Malvales</taxon>
        <taxon>Malvaceae</taxon>
        <taxon>Malvoideae</taxon>
        <taxon>Gossypium</taxon>
    </lineage>
</organism>
<evidence type="ECO:0000259" key="1">
    <source>
        <dbReference type="PROSITE" id="PS50104"/>
    </source>
</evidence>
<dbReference type="OrthoDB" id="964740at2759"/>